<dbReference type="EMBL" id="AMYB01000011">
    <property type="protein sequence ID" value="OAC98269.1"/>
    <property type="molecule type" value="Genomic_DNA"/>
</dbReference>
<proteinExistence type="predicted"/>
<name>A0A162Q2A2_MUCCL</name>
<dbReference type="Proteomes" id="UP000077051">
    <property type="component" value="Unassembled WGS sequence"/>
</dbReference>
<sequence length="83" mass="9237">MSTQAQQNEKKINENVDKAAEQTKQELSKLRAEYEELKRTAKPKVQEAENFLTSPSAIGFYQGLVVGVFVVLGYAKYKGGLVV</sequence>
<evidence type="ECO:0000256" key="1">
    <source>
        <dbReference type="SAM" id="MobiDB-lite"/>
    </source>
</evidence>
<feature type="compositionally biased region" description="Basic and acidic residues" evidence="1">
    <location>
        <begin position="8"/>
        <end position="20"/>
    </location>
</feature>
<gene>
    <name evidence="3" type="ORF">MUCCIDRAFT_115799</name>
</gene>
<organism evidence="3 4">
    <name type="scientific">Mucor lusitanicus CBS 277.49</name>
    <dbReference type="NCBI Taxonomy" id="747725"/>
    <lineage>
        <taxon>Eukaryota</taxon>
        <taxon>Fungi</taxon>
        <taxon>Fungi incertae sedis</taxon>
        <taxon>Mucoromycota</taxon>
        <taxon>Mucoromycotina</taxon>
        <taxon>Mucoromycetes</taxon>
        <taxon>Mucorales</taxon>
        <taxon>Mucorineae</taxon>
        <taxon>Mucoraceae</taxon>
        <taxon>Mucor</taxon>
    </lineage>
</organism>
<comment type="caution">
    <text evidence="3">The sequence shown here is derived from an EMBL/GenBank/DDBJ whole genome shotgun (WGS) entry which is preliminary data.</text>
</comment>
<dbReference type="VEuPathDB" id="FungiDB:MUCCIDRAFT_115799"/>
<keyword evidence="2" id="KW-1133">Transmembrane helix</keyword>
<evidence type="ECO:0000313" key="4">
    <source>
        <dbReference type="Proteomes" id="UP000077051"/>
    </source>
</evidence>
<keyword evidence="2" id="KW-0812">Transmembrane</keyword>
<feature type="region of interest" description="Disordered" evidence="1">
    <location>
        <begin position="1"/>
        <end position="20"/>
    </location>
</feature>
<protein>
    <submittedName>
        <fullName evidence="3">Uncharacterized protein</fullName>
    </submittedName>
</protein>
<keyword evidence="2" id="KW-0472">Membrane</keyword>
<feature type="transmembrane region" description="Helical" evidence="2">
    <location>
        <begin position="58"/>
        <end position="77"/>
    </location>
</feature>
<reference evidence="3 4" key="1">
    <citation type="submission" date="2015-06" db="EMBL/GenBank/DDBJ databases">
        <title>Expansion of signal transduction pathways in fungi by whole-genome duplication.</title>
        <authorList>
            <consortium name="DOE Joint Genome Institute"/>
            <person name="Corrochano L.M."/>
            <person name="Kuo A."/>
            <person name="Marcet-Houben M."/>
            <person name="Polaino S."/>
            <person name="Salamov A."/>
            <person name="Villalobos J.M."/>
            <person name="Alvarez M.I."/>
            <person name="Avalos J."/>
            <person name="Benito E.P."/>
            <person name="Benoit I."/>
            <person name="Burger G."/>
            <person name="Camino L.P."/>
            <person name="Canovas D."/>
            <person name="Cerda-Olmedo E."/>
            <person name="Cheng J.-F."/>
            <person name="Dominguez A."/>
            <person name="Elias M."/>
            <person name="Eslava A.P."/>
            <person name="Glaser F."/>
            <person name="Grimwood J."/>
            <person name="Gutierrez G."/>
            <person name="Heitman J."/>
            <person name="Henrissat B."/>
            <person name="Iturriaga E.A."/>
            <person name="Lang B.F."/>
            <person name="Lavin J.L."/>
            <person name="Lee S."/>
            <person name="Li W."/>
            <person name="Lindquist E."/>
            <person name="Lopez-Garcia S."/>
            <person name="Luque E.M."/>
            <person name="Marcos A.T."/>
            <person name="Martin J."/>
            <person name="Mccluskey K."/>
            <person name="Medina H.R."/>
            <person name="Miralles-Duran A."/>
            <person name="Miyazaki A."/>
            <person name="Munoz-Torres E."/>
            <person name="Oguiza J.A."/>
            <person name="Ohm R."/>
            <person name="Olmedo M."/>
            <person name="Orejas M."/>
            <person name="Ortiz-Castellanos L."/>
            <person name="Pisabarro A.G."/>
            <person name="Rodriguez-Romero J."/>
            <person name="Ruiz-Herrera J."/>
            <person name="Ruiz-Vazquez R."/>
            <person name="Sanz C."/>
            <person name="Schackwitz W."/>
            <person name="Schmutz J."/>
            <person name="Shahriari M."/>
            <person name="Shelest E."/>
            <person name="Silva-Franco F."/>
            <person name="Soanes D."/>
            <person name="Syed K."/>
            <person name="Tagua V.G."/>
            <person name="Talbot N.J."/>
            <person name="Thon M."/>
            <person name="De Vries R.P."/>
            <person name="Wiebenga A."/>
            <person name="Yadav J.S."/>
            <person name="Braun E.L."/>
            <person name="Baker S."/>
            <person name="Garre V."/>
            <person name="Horwitz B."/>
            <person name="Torres-Martinez S."/>
            <person name="Idnurm A."/>
            <person name="Herrera-Estrella A."/>
            <person name="Gabaldon T."/>
            <person name="Grigoriev I.V."/>
        </authorList>
    </citation>
    <scope>NUCLEOTIDE SEQUENCE [LARGE SCALE GENOMIC DNA]</scope>
    <source>
        <strain evidence="3 4">CBS 277.49</strain>
    </source>
</reference>
<keyword evidence="4" id="KW-1185">Reference proteome</keyword>
<evidence type="ECO:0000313" key="3">
    <source>
        <dbReference type="EMBL" id="OAC98269.1"/>
    </source>
</evidence>
<dbReference type="OrthoDB" id="2257429at2759"/>
<dbReference type="AlphaFoldDB" id="A0A162Q2A2"/>
<evidence type="ECO:0000256" key="2">
    <source>
        <dbReference type="SAM" id="Phobius"/>
    </source>
</evidence>
<accession>A0A162Q2A2</accession>